<evidence type="ECO:0008006" key="4">
    <source>
        <dbReference type="Google" id="ProtNLM"/>
    </source>
</evidence>
<feature type="compositionally biased region" description="Polar residues" evidence="1">
    <location>
        <begin position="489"/>
        <end position="506"/>
    </location>
</feature>
<proteinExistence type="predicted"/>
<feature type="compositionally biased region" description="Low complexity" evidence="1">
    <location>
        <begin position="517"/>
        <end position="538"/>
    </location>
</feature>
<feature type="compositionally biased region" description="Basic and acidic residues" evidence="1">
    <location>
        <begin position="945"/>
        <end position="962"/>
    </location>
</feature>
<feature type="region of interest" description="Disordered" evidence="1">
    <location>
        <begin position="241"/>
        <end position="263"/>
    </location>
</feature>
<dbReference type="STRING" id="62062.ENSHHUP00000011728"/>
<feature type="region of interest" description="Disordered" evidence="1">
    <location>
        <begin position="887"/>
        <end position="984"/>
    </location>
</feature>
<feature type="region of interest" description="Disordered" evidence="1">
    <location>
        <begin position="130"/>
        <end position="152"/>
    </location>
</feature>
<feature type="compositionally biased region" description="Polar residues" evidence="1">
    <location>
        <begin position="588"/>
        <end position="600"/>
    </location>
</feature>
<feature type="region of interest" description="Disordered" evidence="1">
    <location>
        <begin position="284"/>
        <end position="316"/>
    </location>
</feature>
<keyword evidence="3" id="KW-1185">Reference proteome</keyword>
<feature type="region of interest" description="Disordered" evidence="1">
    <location>
        <begin position="430"/>
        <end position="600"/>
    </location>
</feature>
<sequence>MVQQQAGERDRARTYKEENRRILQESIEVAPFTAKICSSETDSEPNPYPRIPSLPSLSHPQRLHQEKETELPAAHLYQLIQQAASQHSLPPSSYFTTLSSSVVNEPPRLYPSRELSSYFEKVSREQDSAASSLSLGGGAAFSSKSLSKPPPLIKHQPDGEGLLGKISEQLNQQVSLSNMQRYPLSTIVSPVSPDLSLPSSQTQSQTLTQRRCMPALHRAPVFHPPIQQTLDRKDAGYGRLSPPTLTPIQPVSSPGKVSEQQRPPTLLPELREVSAVCKGGAAMTSSEVWRSGDSQSHDKAGWHSERSPGRKPGATTASVIVRPSTCIKYDGSPGAKTSSSAKDSLTGRMFPGSRPQTVCLKLAYERDRESGGKVILPNTNLEEAACVQYNNNLRVSQSQGTFPVSVSAAANSVCNRSSAVTRTVSDMAPYGVLSRRPNTSSDSRTESCGPRGRAFHSGPGLGPRAELHQQEEGSSRTSSPNLHPGPNPSLASSTQASPNPSQSYSGSFIHLKKHKAALAAAQQSRGPSSSSRVSGPESLIEPSNSKALHISPPPPLASASVQDHRTTASPGPHQAGASPSPGPLPNGQPAQMNQSQSQPNYHKLKKAWLTRHSEEDSNRNINTMIKTEDSNRNSMIKTEEDSNRNRNSMIKIEEDSNRNTMIKTEEDSNRNRNSMIKTEAADKVTTSVSPSVLKAVTTSVSPSVLKSVTTSVSPSVFKAVTTSVSPSVSKSVTTSVSPSVSKSVTTTVSPSVFKAVTTTVSPSVFKAVTTTVSPSVLKSVTTTVSPSVSKAVTTTESPSVFKAVTTSVSPSVSKAVTTTVSPSVSKAVTTTVSPSVSKAVTTTVSPSVSKAVTTTVSPSVSEMEMIKPCTVSLIASTSSDVEMKIEEVKGQEDKIAPEDRNPRRGSKRAYDHDSASESGEDSDASEGSRQEQRAKRKPKPTYKKKQNDMQKRKGERDEEELKPNGIFRSAREKTKLKLSSNNGIPRSVLKDWRKVKKLKQTGESFLQDDSCSEIGPNLQKCRECRVVRSKKGEQPSHSPVFCRFYYFRR</sequence>
<protein>
    <recommendedName>
        <fullName evidence="4">JmjC domain-containing protein</fullName>
    </recommendedName>
</protein>
<evidence type="ECO:0000313" key="3">
    <source>
        <dbReference type="Proteomes" id="UP000314982"/>
    </source>
</evidence>
<organism evidence="2 3">
    <name type="scientific">Hucho hucho</name>
    <name type="common">huchen</name>
    <dbReference type="NCBI Taxonomy" id="62062"/>
    <lineage>
        <taxon>Eukaryota</taxon>
        <taxon>Metazoa</taxon>
        <taxon>Chordata</taxon>
        <taxon>Craniata</taxon>
        <taxon>Vertebrata</taxon>
        <taxon>Euteleostomi</taxon>
        <taxon>Actinopterygii</taxon>
        <taxon>Neopterygii</taxon>
        <taxon>Teleostei</taxon>
        <taxon>Protacanthopterygii</taxon>
        <taxon>Salmoniformes</taxon>
        <taxon>Salmonidae</taxon>
        <taxon>Salmoninae</taxon>
        <taxon>Hucho</taxon>
    </lineage>
</organism>
<dbReference type="GeneTree" id="ENSGT00940000158210"/>
<accession>A0A4W5K331</accession>
<evidence type="ECO:0000256" key="1">
    <source>
        <dbReference type="SAM" id="MobiDB-lite"/>
    </source>
</evidence>
<evidence type="ECO:0000313" key="2">
    <source>
        <dbReference type="Ensembl" id="ENSHHUP00000011728.1"/>
    </source>
</evidence>
<feature type="compositionally biased region" description="Polar residues" evidence="1">
    <location>
        <begin position="284"/>
        <end position="294"/>
    </location>
</feature>
<name>A0A4W5K331_9TELE</name>
<reference evidence="2" key="3">
    <citation type="submission" date="2025-09" db="UniProtKB">
        <authorList>
            <consortium name="Ensembl"/>
        </authorList>
    </citation>
    <scope>IDENTIFICATION</scope>
</reference>
<feature type="region of interest" description="Disordered" evidence="1">
    <location>
        <begin position="330"/>
        <end position="350"/>
    </location>
</feature>
<feature type="compositionally biased region" description="Basic residues" evidence="1">
    <location>
        <begin position="934"/>
        <end position="944"/>
    </location>
</feature>
<reference evidence="2" key="2">
    <citation type="submission" date="2025-08" db="UniProtKB">
        <authorList>
            <consortium name="Ensembl"/>
        </authorList>
    </citation>
    <scope>IDENTIFICATION</scope>
</reference>
<dbReference type="AlphaFoldDB" id="A0A4W5K331"/>
<feature type="region of interest" description="Disordered" evidence="1">
    <location>
        <begin position="38"/>
        <end position="67"/>
    </location>
</feature>
<feature type="compositionally biased region" description="Basic and acidic residues" evidence="1">
    <location>
        <begin position="887"/>
        <end position="915"/>
    </location>
</feature>
<feature type="compositionally biased region" description="Basic and acidic residues" evidence="1">
    <location>
        <begin position="295"/>
        <end position="308"/>
    </location>
</feature>
<reference evidence="3" key="1">
    <citation type="submission" date="2018-06" db="EMBL/GenBank/DDBJ databases">
        <title>Genome assembly of Danube salmon.</title>
        <authorList>
            <person name="Macqueen D.J."/>
            <person name="Gundappa M.K."/>
        </authorList>
    </citation>
    <scope>NUCLEOTIDE SEQUENCE [LARGE SCALE GENOMIC DNA]</scope>
</reference>
<feature type="compositionally biased region" description="Basic and acidic residues" evidence="1">
    <location>
        <begin position="465"/>
        <end position="474"/>
    </location>
</feature>
<feature type="compositionally biased region" description="Low complexity" evidence="1">
    <location>
        <begin position="130"/>
        <end position="147"/>
    </location>
</feature>
<dbReference type="Ensembl" id="ENSHHUT00000012093.1">
    <property type="protein sequence ID" value="ENSHHUP00000011728.1"/>
    <property type="gene ID" value="ENSHHUG00000007157.1"/>
</dbReference>
<dbReference type="Proteomes" id="UP000314982">
    <property type="component" value="Unassembled WGS sequence"/>
</dbReference>